<protein>
    <submittedName>
        <fullName evidence="1">Uncharacterized protein</fullName>
    </submittedName>
</protein>
<name>A0AAE1CR69_9GAST</name>
<reference evidence="1" key="1">
    <citation type="journal article" date="2023" name="G3 (Bethesda)">
        <title>A reference genome for the long-term kleptoplast-retaining sea slug Elysia crispata morphotype clarki.</title>
        <authorList>
            <person name="Eastman K.E."/>
            <person name="Pendleton A.L."/>
            <person name="Shaikh M.A."/>
            <person name="Suttiyut T."/>
            <person name="Ogas R."/>
            <person name="Tomko P."/>
            <person name="Gavelis G."/>
            <person name="Widhalm J.R."/>
            <person name="Wisecaver J.H."/>
        </authorList>
    </citation>
    <scope>NUCLEOTIDE SEQUENCE</scope>
    <source>
        <strain evidence="1">ECLA1</strain>
    </source>
</reference>
<evidence type="ECO:0000313" key="1">
    <source>
        <dbReference type="EMBL" id="KAK3729082.1"/>
    </source>
</evidence>
<dbReference type="AlphaFoldDB" id="A0AAE1CR69"/>
<proteinExistence type="predicted"/>
<gene>
    <name evidence="1" type="ORF">RRG08_005455</name>
</gene>
<accession>A0AAE1CR69</accession>
<organism evidence="1 2">
    <name type="scientific">Elysia crispata</name>
    <name type="common">lettuce slug</name>
    <dbReference type="NCBI Taxonomy" id="231223"/>
    <lineage>
        <taxon>Eukaryota</taxon>
        <taxon>Metazoa</taxon>
        <taxon>Spiralia</taxon>
        <taxon>Lophotrochozoa</taxon>
        <taxon>Mollusca</taxon>
        <taxon>Gastropoda</taxon>
        <taxon>Heterobranchia</taxon>
        <taxon>Euthyneura</taxon>
        <taxon>Panpulmonata</taxon>
        <taxon>Sacoglossa</taxon>
        <taxon>Placobranchoidea</taxon>
        <taxon>Plakobranchidae</taxon>
        <taxon>Elysia</taxon>
    </lineage>
</organism>
<dbReference type="EMBL" id="JAWDGP010007160">
    <property type="protein sequence ID" value="KAK3729082.1"/>
    <property type="molecule type" value="Genomic_DNA"/>
</dbReference>
<evidence type="ECO:0000313" key="2">
    <source>
        <dbReference type="Proteomes" id="UP001283361"/>
    </source>
</evidence>
<keyword evidence="2" id="KW-1185">Reference proteome</keyword>
<sequence length="190" mass="21403">MFYLRAQLVIPWNLRDQHVLVLITGGGARRASLPHPSGTDFVQQELNFPLDGGLERMRNRKQRQRILARLSPSPGISNPMRECFEGVHLSLGQKATRSLELHDLDLIMHAVSPSLMVEFNFAGGTISPFTVLKTHLQRDRLSPRSASKLMVCVRPQTGLGQGGRRRWERISRGKINLQTAPSFTGSKIWK</sequence>
<dbReference type="Proteomes" id="UP001283361">
    <property type="component" value="Unassembled WGS sequence"/>
</dbReference>
<comment type="caution">
    <text evidence="1">The sequence shown here is derived from an EMBL/GenBank/DDBJ whole genome shotgun (WGS) entry which is preliminary data.</text>
</comment>